<dbReference type="SUPFAM" id="SSF53597">
    <property type="entry name" value="Dihydrofolate reductase-like"/>
    <property type="match status" value="1"/>
</dbReference>
<dbReference type="EMBL" id="CP015136">
    <property type="protein sequence ID" value="AMY07840.1"/>
    <property type="molecule type" value="Genomic_DNA"/>
</dbReference>
<dbReference type="PANTHER" id="PTHR38011:SF11">
    <property type="entry name" value="2,5-DIAMINO-6-RIBOSYLAMINO-4(3H)-PYRIMIDINONE 5'-PHOSPHATE REDUCTASE"/>
    <property type="match status" value="1"/>
</dbReference>
<dbReference type="InterPro" id="IPR024072">
    <property type="entry name" value="DHFR-like_dom_sf"/>
</dbReference>
<dbReference type="GO" id="GO:0008703">
    <property type="term" value="F:5-amino-6-(5-phosphoribosylamino)uracil reductase activity"/>
    <property type="evidence" value="ECO:0007669"/>
    <property type="project" value="InterPro"/>
</dbReference>
<dbReference type="Gene3D" id="3.40.430.10">
    <property type="entry name" value="Dihydrofolate Reductase, subunit A"/>
    <property type="match status" value="1"/>
</dbReference>
<dbReference type="GO" id="GO:0009231">
    <property type="term" value="P:riboflavin biosynthetic process"/>
    <property type="evidence" value="ECO:0007669"/>
    <property type="project" value="InterPro"/>
</dbReference>
<dbReference type="AlphaFoldDB" id="A0A143PHU2"/>
<dbReference type="Pfam" id="PF01872">
    <property type="entry name" value="RibD_C"/>
    <property type="match status" value="1"/>
</dbReference>
<gene>
    <name evidence="2" type="ORF">LuPra_01021</name>
</gene>
<reference evidence="2 3" key="1">
    <citation type="journal article" date="2016" name="Genome Announc.">
        <title>First Complete Genome Sequence of a Subdivision 6 Acidobacterium Strain.</title>
        <authorList>
            <person name="Huang S."/>
            <person name="Vieira S."/>
            <person name="Bunk B."/>
            <person name="Riedel T."/>
            <person name="Sproer C."/>
            <person name="Overmann J."/>
        </authorList>
    </citation>
    <scope>NUCLEOTIDE SEQUENCE [LARGE SCALE GENOMIC DNA]</scope>
    <source>
        <strain evidence="3">DSM 100886 HEG_-6_39</strain>
    </source>
</reference>
<organism evidence="2 3">
    <name type="scientific">Luteitalea pratensis</name>
    <dbReference type="NCBI Taxonomy" id="1855912"/>
    <lineage>
        <taxon>Bacteria</taxon>
        <taxon>Pseudomonadati</taxon>
        <taxon>Acidobacteriota</taxon>
        <taxon>Vicinamibacteria</taxon>
        <taxon>Vicinamibacterales</taxon>
        <taxon>Vicinamibacteraceae</taxon>
        <taxon>Luteitalea</taxon>
    </lineage>
</organism>
<protein>
    <recommendedName>
        <fullName evidence="1">Bacterial bifunctional deaminase-reductase C-terminal domain-containing protein</fullName>
    </recommendedName>
</protein>
<keyword evidence="3" id="KW-1185">Reference proteome</keyword>
<feature type="domain" description="Bacterial bifunctional deaminase-reductase C-terminal" evidence="1">
    <location>
        <begin position="9"/>
        <end position="178"/>
    </location>
</feature>
<dbReference type="OrthoDB" id="195113at2"/>
<accession>A0A143PHU2</accession>
<dbReference type="InterPro" id="IPR002734">
    <property type="entry name" value="RibDG_C"/>
</dbReference>
<evidence type="ECO:0000313" key="3">
    <source>
        <dbReference type="Proteomes" id="UP000076079"/>
    </source>
</evidence>
<dbReference type="KEGG" id="abac:LuPra_01021"/>
<name>A0A143PHU2_LUTPR</name>
<reference evidence="3" key="2">
    <citation type="submission" date="2016-04" db="EMBL/GenBank/DDBJ databases">
        <title>First Complete Genome Sequence of a Subdivision 6 Acidobacterium.</title>
        <authorList>
            <person name="Huang S."/>
            <person name="Vieira S."/>
            <person name="Bunk B."/>
            <person name="Riedel T."/>
            <person name="Sproeer C."/>
            <person name="Overmann J."/>
        </authorList>
    </citation>
    <scope>NUCLEOTIDE SEQUENCE [LARGE SCALE GENOMIC DNA]</scope>
    <source>
        <strain evidence="3">DSM 100886 HEG_-6_39</strain>
    </source>
</reference>
<proteinExistence type="predicted"/>
<evidence type="ECO:0000259" key="1">
    <source>
        <dbReference type="Pfam" id="PF01872"/>
    </source>
</evidence>
<dbReference type="InterPro" id="IPR050765">
    <property type="entry name" value="Riboflavin_Biosynth_HTPR"/>
</dbReference>
<evidence type="ECO:0000313" key="2">
    <source>
        <dbReference type="EMBL" id="AMY07840.1"/>
    </source>
</evidence>
<dbReference type="RefSeq" id="WP_110169743.1">
    <property type="nucleotide sequence ID" value="NZ_CP015136.1"/>
</dbReference>
<dbReference type="Proteomes" id="UP000076079">
    <property type="component" value="Chromosome"/>
</dbReference>
<dbReference type="STRING" id="1855912.LuPra_01021"/>
<dbReference type="PANTHER" id="PTHR38011">
    <property type="entry name" value="DIHYDROFOLATE REDUCTASE FAMILY PROTEIN (AFU_ORTHOLOGUE AFUA_8G06820)"/>
    <property type="match status" value="1"/>
</dbReference>
<sequence length="185" mass="20333">MRRIAVFDNVSLDGYFTDANGDMSWAHKHDEEWNAFASSNAGGDGALLFGRVTYDMMAAFWPTPQAAQMLPAVAAGMNAMPKYVCSRSLDRADWQNTTLLKGDLVTEITRLRAQPGPDLVILGSGSIVSQLAEARLIDEYQLVVCPVVLGRGRTLFETVQARQPLTLTRSRAFANGNVVLWYHPA</sequence>